<dbReference type="AlphaFoldDB" id="A0A384JP34"/>
<accession>A0A384JP34</accession>
<feature type="domain" description="2EXR" evidence="1">
    <location>
        <begin position="11"/>
        <end position="165"/>
    </location>
</feature>
<evidence type="ECO:0000259" key="1">
    <source>
        <dbReference type="Pfam" id="PF20150"/>
    </source>
</evidence>
<reference evidence="2 3" key="2">
    <citation type="journal article" date="2012" name="Eukaryot. Cell">
        <title>Genome update of Botrytis cinerea strains B05.10 and T4.</title>
        <authorList>
            <person name="Staats M."/>
            <person name="van Kan J.A."/>
        </authorList>
    </citation>
    <scope>NUCLEOTIDE SEQUENCE [LARGE SCALE GENOMIC DNA]</scope>
    <source>
        <strain evidence="2 3">B05.10</strain>
    </source>
</reference>
<evidence type="ECO:0000313" key="3">
    <source>
        <dbReference type="Proteomes" id="UP000001798"/>
    </source>
</evidence>
<organism evidence="2 3">
    <name type="scientific">Botryotinia fuckeliana (strain B05.10)</name>
    <name type="common">Noble rot fungus</name>
    <name type="synonym">Botrytis cinerea</name>
    <dbReference type="NCBI Taxonomy" id="332648"/>
    <lineage>
        <taxon>Eukaryota</taxon>
        <taxon>Fungi</taxon>
        <taxon>Dikarya</taxon>
        <taxon>Ascomycota</taxon>
        <taxon>Pezizomycotina</taxon>
        <taxon>Leotiomycetes</taxon>
        <taxon>Helotiales</taxon>
        <taxon>Sclerotiniaceae</taxon>
        <taxon>Botrytis</taxon>
    </lineage>
</organism>
<dbReference type="InterPro" id="IPR045518">
    <property type="entry name" value="2EXR"/>
</dbReference>
<dbReference type="OrthoDB" id="3473589at2759"/>
<dbReference type="EMBL" id="CP009812">
    <property type="protein sequence ID" value="ATZ52349.1"/>
    <property type="molecule type" value="Genomic_DNA"/>
</dbReference>
<dbReference type="VEuPathDB" id="FungiDB:Bcin08g00960"/>
<dbReference type="PANTHER" id="PTHR35910:SF1">
    <property type="entry name" value="2EXR DOMAIN-CONTAINING PROTEIN"/>
    <property type="match status" value="1"/>
</dbReference>
<name>A0A384JP34_BOTFB</name>
<dbReference type="Proteomes" id="UP000001798">
    <property type="component" value="Chromosome 8"/>
</dbReference>
<reference evidence="2 3" key="1">
    <citation type="journal article" date="2011" name="PLoS Genet.">
        <title>Genomic analysis of the necrotrophic fungal pathogens Sclerotinia sclerotiorum and Botrytis cinerea.</title>
        <authorList>
            <person name="Amselem J."/>
            <person name="Cuomo C.A."/>
            <person name="van Kan J.A."/>
            <person name="Viaud M."/>
            <person name="Benito E.P."/>
            <person name="Couloux A."/>
            <person name="Coutinho P.M."/>
            <person name="de Vries R.P."/>
            <person name="Dyer P.S."/>
            <person name="Fillinger S."/>
            <person name="Fournier E."/>
            <person name="Gout L."/>
            <person name="Hahn M."/>
            <person name="Kohn L."/>
            <person name="Lapalu N."/>
            <person name="Plummer K.M."/>
            <person name="Pradier J.M."/>
            <person name="Quevillon E."/>
            <person name="Sharon A."/>
            <person name="Simon A."/>
            <person name="ten Have A."/>
            <person name="Tudzynski B."/>
            <person name="Tudzynski P."/>
            <person name="Wincker P."/>
            <person name="Andrew M."/>
            <person name="Anthouard V."/>
            <person name="Beever R.E."/>
            <person name="Beffa R."/>
            <person name="Benoit I."/>
            <person name="Bouzid O."/>
            <person name="Brault B."/>
            <person name="Chen Z."/>
            <person name="Choquer M."/>
            <person name="Collemare J."/>
            <person name="Cotton P."/>
            <person name="Danchin E.G."/>
            <person name="Da Silva C."/>
            <person name="Gautier A."/>
            <person name="Giraud C."/>
            <person name="Giraud T."/>
            <person name="Gonzalez C."/>
            <person name="Grossetete S."/>
            <person name="Guldener U."/>
            <person name="Henrissat B."/>
            <person name="Howlett B.J."/>
            <person name="Kodira C."/>
            <person name="Kretschmer M."/>
            <person name="Lappartient A."/>
            <person name="Leroch M."/>
            <person name="Levis C."/>
            <person name="Mauceli E."/>
            <person name="Neuveglise C."/>
            <person name="Oeser B."/>
            <person name="Pearson M."/>
            <person name="Poulain J."/>
            <person name="Poussereau N."/>
            <person name="Quesneville H."/>
            <person name="Rascle C."/>
            <person name="Schumacher J."/>
            <person name="Segurens B."/>
            <person name="Sexton A."/>
            <person name="Silva E."/>
            <person name="Sirven C."/>
            <person name="Soanes D.M."/>
            <person name="Talbot N.J."/>
            <person name="Templeton M."/>
            <person name="Yandava C."/>
            <person name="Yarden O."/>
            <person name="Zeng Q."/>
            <person name="Rollins J.A."/>
            <person name="Lebrun M.H."/>
            <person name="Dickman M."/>
        </authorList>
    </citation>
    <scope>NUCLEOTIDE SEQUENCE [LARGE SCALE GENOMIC DNA]</scope>
    <source>
        <strain evidence="2 3">B05.10</strain>
    </source>
</reference>
<protein>
    <recommendedName>
        <fullName evidence="1">2EXR domain-containing protein</fullName>
    </recommendedName>
</protein>
<sequence length="359" mass="41221">MSVTSHGPRTFHYFKDLPAEIQHKIWKMKIDEEIENLTEGRIIKVKQRKLKQTIGQWQEINEDSEQITDPSSRAVELFRNINSDTMIPPFEKSMLAEGYNWHMKEPHRDLDDNLIGMYSPQSLPPNIAALLSVNYDLRMLMEKRYSFACGIAKPMVFFNFELDTLFLSYKDVHIGSKNLSFVRSMIRALDDGRRKDWEKVKSLALELPTGSFQGVGPDTKNDIGFHPFIEVILCYFPGLKELTVVYSDSSEVDEHDNLIFFEPICLKFALQALRWGLVENLQDFGSYDYTQGMNFRVKHYNELEPLVQGIPEYARGIEKNTGALLKVPGIESLFTKLIIGPVQQKLLNDALQDCIGGES</sequence>
<dbReference type="RefSeq" id="XP_001552496.1">
    <property type="nucleotide sequence ID" value="XM_001552446.2"/>
</dbReference>
<keyword evidence="3" id="KW-1185">Reference proteome</keyword>
<dbReference type="KEGG" id="bfu:BCIN_08g00960"/>
<evidence type="ECO:0000313" key="2">
    <source>
        <dbReference type="EMBL" id="ATZ52349.1"/>
    </source>
</evidence>
<proteinExistence type="predicted"/>
<dbReference type="GeneID" id="5433031"/>
<dbReference type="Pfam" id="PF20150">
    <property type="entry name" value="2EXR"/>
    <property type="match status" value="1"/>
</dbReference>
<dbReference type="PANTHER" id="PTHR35910">
    <property type="entry name" value="2EXR DOMAIN-CONTAINING PROTEIN"/>
    <property type="match status" value="1"/>
</dbReference>
<reference evidence="2 3" key="3">
    <citation type="journal article" date="2017" name="Mol. Plant Pathol.">
        <title>A gapless genome sequence of the fungus Botrytis cinerea.</title>
        <authorList>
            <person name="Van Kan J.A."/>
            <person name="Stassen J.H."/>
            <person name="Mosbach A."/>
            <person name="Van Der Lee T.A."/>
            <person name="Faino L."/>
            <person name="Farmer A.D."/>
            <person name="Papasotiriou D.G."/>
            <person name="Zhou S."/>
            <person name="Seidl M.F."/>
            <person name="Cottam E."/>
            <person name="Edel D."/>
            <person name="Hahn M."/>
            <person name="Schwartz D.C."/>
            <person name="Dietrich R.A."/>
            <person name="Widdison S."/>
            <person name="Scalliet G."/>
        </authorList>
    </citation>
    <scope>NUCLEOTIDE SEQUENCE [LARGE SCALE GENOMIC DNA]</scope>
    <source>
        <strain evidence="2 3">B05.10</strain>
    </source>
</reference>
<gene>
    <name evidence="2" type="ORF">BCIN_08g00960</name>
</gene>